<dbReference type="PROSITE" id="PS51257">
    <property type="entry name" value="PROKAR_LIPOPROTEIN"/>
    <property type="match status" value="1"/>
</dbReference>
<evidence type="ECO:0000313" key="1">
    <source>
        <dbReference type="EMBL" id="TRZ39634.1"/>
    </source>
</evidence>
<name>A0A553SRL5_NIACI</name>
<evidence type="ECO:0000313" key="2">
    <source>
        <dbReference type="Proteomes" id="UP000319837"/>
    </source>
</evidence>
<comment type="caution">
    <text evidence="1">The sequence shown here is derived from an EMBL/GenBank/DDBJ whole genome shotgun (WGS) entry which is preliminary data.</text>
</comment>
<dbReference type="AlphaFoldDB" id="A0A553SRL5"/>
<sequence>MKKVITVFSILIFLITMGCTKSNEKLINGDKQMNKVMDDAISNYIIKKYSTSFSDTEKQFEVHKVYGTNELNGVITVYMWSYYAGYNKSTGVQEQSGQSLAAVIRLKEKEGAYSVIDYTEPQDGSLYQSSLKKMFPKRYIRKVHNDSGNIDELRKEMDNKVEKWLNDQSV</sequence>
<gene>
    <name evidence="1" type="ORF">CEQ21_01305</name>
</gene>
<dbReference type="RefSeq" id="WP_185763070.1">
    <property type="nucleotide sequence ID" value="NZ_RIBP01000001.1"/>
</dbReference>
<protein>
    <submittedName>
        <fullName evidence="1">Uncharacterized protein</fullName>
    </submittedName>
</protein>
<reference evidence="2" key="1">
    <citation type="submission" date="2018-10" db="EMBL/GenBank/DDBJ databases">
        <title>FDA dAtabase for Regulatory Grade micrObial Sequences (FDA-ARGOS): Supporting development and validation of Infectious Disease Dx tests.</title>
        <authorList>
            <person name="Minogue T."/>
            <person name="Wolcott M."/>
            <person name="Wasieloski L."/>
            <person name="Aguilar W."/>
            <person name="Moore D."/>
            <person name="Tallon L."/>
            <person name="Sadzewicz L."/>
            <person name="Sengamalay N."/>
            <person name="Ott S."/>
            <person name="Godinez A."/>
            <person name="Nagaraj S."/>
            <person name="Vavikolanu K."/>
            <person name="Vyas G."/>
            <person name="Nadendla S."/>
            <person name="George J."/>
            <person name="Sichtig H."/>
        </authorList>
    </citation>
    <scope>NUCLEOTIDE SEQUENCE [LARGE SCALE GENOMIC DNA]</scope>
    <source>
        <strain evidence="2">FDAARGOS_343</strain>
    </source>
</reference>
<accession>A0A553SRL5</accession>
<organism evidence="1 2">
    <name type="scientific">Niallia circulans</name>
    <name type="common">Bacillus circulans</name>
    <dbReference type="NCBI Taxonomy" id="1397"/>
    <lineage>
        <taxon>Bacteria</taxon>
        <taxon>Bacillati</taxon>
        <taxon>Bacillota</taxon>
        <taxon>Bacilli</taxon>
        <taxon>Bacillales</taxon>
        <taxon>Bacillaceae</taxon>
        <taxon>Niallia</taxon>
    </lineage>
</organism>
<dbReference type="EMBL" id="RIBP01000001">
    <property type="protein sequence ID" value="TRZ39634.1"/>
    <property type="molecule type" value="Genomic_DNA"/>
</dbReference>
<proteinExistence type="predicted"/>
<dbReference type="Proteomes" id="UP000319837">
    <property type="component" value="Unassembled WGS sequence"/>
</dbReference>